<dbReference type="AlphaFoldDB" id="A0A4R8QLJ4"/>
<evidence type="ECO:0000313" key="2">
    <source>
        <dbReference type="EMBL" id="TDZ34993.1"/>
    </source>
</evidence>
<evidence type="ECO:0000256" key="1">
    <source>
        <dbReference type="SAM" id="MobiDB-lite"/>
    </source>
</evidence>
<protein>
    <recommendedName>
        <fullName evidence="4">Infection structure specific protein</fullName>
    </recommendedName>
</protein>
<evidence type="ECO:0000313" key="3">
    <source>
        <dbReference type="Proteomes" id="UP000295703"/>
    </source>
</evidence>
<organism evidence="2 3">
    <name type="scientific">Colletotrichum trifolii</name>
    <dbReference type="NCBI Taxonomy" id="5466"/>
    <lineage>
        <taxon>Eukaryota</taxon>
        <taxon>Fungi</taxon>
        <taxon>Dikarya</taxon>
        <taxon>Ascomycota</taxon>
        <taxon>Pezizomycotina</taxon>
        <taxon>Sordariomycetes</taxon>
        <taxon>Hypocreomycetidae</taxon>
        <taxon>Glomerellales</taxon>
        <taxon>Glomerellaceae</taxon>
        <taxon>Colletotrichum</taxon>
        <taxon>Colletotrichum orbiculare species complex</taxon>
    </lineage>
</organism>
<feature type="compositionally biased region" description="Gly residues" evidence="1">
    <location>
        <begin position="160"/>
        <end position="172"/>
    </location>
</feature>
<keyword evidence="3" id="KW-1185">Reference proteome</keyword>
<reference evidence="2 3" key="1">
    <citation type="submission" date="2018-12" db="EMBL/GenBank/DDBJ databases">
        <title>Genome sequence and assembly of Colletotrichum trifolii.</title>
        <authorList>
            <person name="Gan P."/>
            <person name="Shirasu K."/>
        </authorList>
    </citation>
    <scope>NUCLEOTIDE SEQUENCE [LARGE SCALE GENOMIC DNA]</scope>
    <source>
        <strain evidence="2 3">543-2</strain>
    </source>
</reference>
<feature type="compositionally biased region" description="Low complexity" evidence="1">
    <location>
        <begin position="148"/>
        <end position="159"/>
    </location>
</feature>
<proteinExistence type="predicted"/>
<dbReference type="Proteomes" id="UP000295703">
    <property type="component" value="Unassembled WGS sequence"/>
</dbReference>
<sequence>MYTKTTIIAALAGSAVAATDLRPDRVRRDLLPRQTDILNPTADPCLNALATVYSNAPTIPPKVASFEMTASPQANPCSVSVPSDISADYASYTSAVISWVDANSASIMSALSQCSTLTDFATELPICTATGAAGGSAPKVTGSGTEGGDSPSAATATGAGETGSGSAAGTGVAGSRNSPTNINAGARETGMVAAAVAAAGLVGAAALL</sequence>
<dbReference type="STRING" id="5466.A0A4R8QLJ4"/>
<evidence type="ECO:0008006" key="4">
    <source>
        <dbReference type="Google" id="ProtNLM"/>
    </source>
</evidence>
<accession>A0A4R8QLJ4</accession>
<gene>
    <name evidence="2" type="ORF">CTRI78_v011563</name>
</gene>
<name>A0A4R8QLJ4_COLTR</name>
<comment type="caution">
    <text evidence="2">The sequence shown here is derived from an EMBL/GenBank/DDBJ whole genome shotgun (WGS) entry which is preliminary data.</text>
</comment>
<dbReference type="EMBL" id="RYZW01000344">
    <property type="protein sequence ID" value="TDZ34993.1"/>
    <property type="molecule type" value="Genomic_DNA"/>
</dbReference>
<feature type="region of interest" description="Disordered" evidence="1">
    <location>
        <begin position="133"/>
        <end position="182"/>
    </location>
</feature>